<gene>
    <name evidence="3" type="ORF">ATI53_102581</name>
</gene>
<proteinExistence type="inferred from homology"/>
<dbReference type="InterPro" id="IPR007837">
    <property type="entry name" value="DinB"/>
</dbReference>
<keyword evidence="4" id="KW-1185">Reference proteome</keyword>
<organism evidence="3 4">
    <name type="scientific">Salipiger aestuarii</name>
    <dbReference type="NCBI Taxonomy" id="568098"/>
    <lineage>
        <taxon>Bacteria</taxon>
        <taxon>Pseudomonadati</taxon>
        <taxon>Pseudomonadota</taxon>
        <taxon>Alphaproteobacteria</taxon>
        <taxon>Rhodobacterales</taxon>
        <taxon>Roseobacteraceae</taxon>
        <taxon>Salipiger</taxon>
    </lineage>
</organism>
<dbReference type="EMBL" id="QLMG01000025">
    <property type="protein sequence ID" value="RAK15179.1"/>
    <property type="molecule type" value="Genomic_DNA"/>
</dbReference>
<comment type="caution">
    <text evidence="3">The sequence shown here is derived from an EMBL/GenBank/DDBJ whole genome shotgun (WGS) entry which is preliminary data.</text>
</comment>
<dbReference type="GO" id="GO:0046872">
    <property type="term" value="F:metal ion binding"/>
    <property type="evidence" value="ECO:0007669"/>
    <property type="project" value="UniProtKB-KW"/>
</dbReference>
<protein>
    <submittedName>
        <fullName evidence="3">Putative damage-inducible protein DinB</fullName>
    </submittedName>
</protein>
<dbReference type="InterPro" id="IPR034660">
    <property type="entry name" value="DinB/YfiT-like"/>
</dbReference>
<evidence type="ECO:0000313" key="4">
    <source>
        <dbReference type="Proteomes" id="UP000249165"/>
    </source>
</evidence>
<accession>A0A327Y9L9</accession>
<dbReference type="AlphaFoldDB" id="A0A327Y9L9"/>
<dbReference type="Pfam" id="PF05163">
    <property type="entry name" value="DinB"/>
    <property type="match status" value="1"/>
</dbReference>
<keyword evidence="2" id="KW-0479">Metal-binding</keyword>
<evidence type="ECO:0000313" key="3">
    <source>
        <dbReference type="EMBL" id="RAK15179.1"/>
    </source>
</evidence>
<name>A0A327Y9L9_9RHOB</name>
<reference evidence="3 4" key="1">
    <citation type="submission" date="2018-06" db="EMBL/GenBank/DDBJ databases">
        <title>Genomic Encyclopedia of Archaeal and Bacterial Type Strains, Phase II (KMG-II): from individual species to whole genera.</title>
        <authorList>
            <person name="Goeker M."/>
        </authorList>
    </citation>
    <scope>NUCLEOTIDE SEQUENCE [LARGE SCALE GENOMIC DNA]</scope>
    <source>
        <strain evidence="3 4">DSM 22011</strain>
    </source>
</reference>
<comment type="similarity">
    <text evidence="1">Belongs to the DinB family.</text>
</comment>
<evidence type="ECO:0000256" key="1">
    <source>
        <dbReference type="ARBA" id="ARBA00008635"/>
    </source>
</evidence>
<dbReference type="Gene3D" id="1.20.120.450">
    <property type="entry name" value="dinb family like domain"/>
    <property type="match status" value="1"/>
</dbReference>
<sequence length="248" mass="27537">MIATEYCRLMARDYRWQNTSLITASDGLTDAQHRMDRRAFFKSIAATLNPLYWADALMLERVKGNERPQDTLAHSLNSPSDWTEYKTLRAQRDIEIEQWAAGLADAELYDSVRWYPPDGSALTEMPKAICVVQVFTHQSHQRGQIHAMLTAMGAVPEFHSGPRKRAKLQPACGDSCPHKKDPRISPGVPFSACLMVSGPDVCPSPHAWAVARTYARAAARAGSIPACPRIRSTGFSRSRAPLCAGRRT</sequence>
<dbReference type="Proteomes" id="UP000249165">
    <property type="component" value="Unassembled WGS sequence"/>
</dbReference>
<evidence type="ECO:0000256" key="2">
    <source>
        <dbReference type="ARBA" id="ARBA00022723"/>
    </source>
</evidence>
<dbReference type="SUPFAM" id="SSF109854">
    <property type="entry name" value="DinB/YfiT-like putative metalloenzymes"/>
    <property type="match status" value="1"/>
</dbReference>